<evidence type="ECO:0000256" key="1">
    <source>
        <dbReference type="SAM" id="MobiDB-lite"/>
    </source>
</evidence>
<dbReference type="GO" id="GO:0000150">
    <property type="term" value="F:DNA strand exchange activity"/>
    <property type="evidence" value="ECO:0007669"/>
    <property type="project" value="InterPro"/>
</dbReference>
<name>A0A9Y2JPP6_9PSEU</name>
<feature type="region of interest" description="Disordered" evidence="1">
    <location>
        <begin position="1"/>
        <end position="29"/>
    </location>
</feature>
<dbReference type="EMBL" id="CP127295">
    <property type="protein sequence ID" value="WIY01252.1"/>
    <property type="molecule type" value="Genomic_DNA"/>
</dbReference>
<dbReference type="Pfam" id="PF13408">
    <property type="entry name" value="Zn_ribbon_recom"/>
    <property type="match status" value="1"/>
</dbReference>
<dbReference type="SUPFAM" id="SSF53041">
    <property type="entry name" value="Resolvase-like"/>
    <property type="match status" value="1"/>
</dbReference>
<dbReference type="Pfam" id="PF07508">
    <property type="entry name" value="Recombinase"/>
    <property type="match status" value="1"/>
</dbReference>
<evidence type="ECO:0000259" key="2">
    <source>
        <dbReference type="PROSITE" id="PS51737"/>
    </source>
</evidence>
<gene>
    <name evidence="3" type="ORF">QRX60_45710</name>
</gene>
<dbReference type="GO" id="GO:0003677">
    <property type="term" value="F:DNA binding"/>
    <property type="evidence" value="ECO:0007669"/>
    <property type="project" value="InterPro"/>
</dbReference>
<feature type="domain" description="Recombinase" evidence="2">
    <location>
        <begin position="233"/>
        <end position="377"/>
    </location>
</feature>
<dbReference type="InterPro" id="IPR050639">
    <property type="entry name" value="SSR_resolvase"/>
</dbReference>
<dbReference type="KEGG" id="amog:QRX60_45710"/>
<dbReference type="PROSITE" id="PS51737">
    <property type="entry name" value="RECOMBINASE_DNA_BIND"/>
    <property type="match status" value="1"/>
</dbReference>
<dbReference type="PANTHER" id="PTHR30461">
    <property type="entry name" value="DNA-INVERTASE FROM LAMBDOID PROPHAGE"/>
    <property type="match status" value="1"/>
</dbReference>
<evidence type="ECO:0000313" key="3">
    <source>
        <dbReference type="EMBL" id="WIY01252.1"/>
    </source>
</evidence>
<dbReference type="RefSeq" id="WP_285997705.1">
    <property type="nucleotide sequence ID" value="NZ_CP127295.1"/>
</dbReference>
<reference evidence="3 4" key="1">
    <citation type="submission" date="2023-06" db="EMBL/GenBank/DDBJ databases">
        <authorList>
            <person name="Oyuntsetseg B."/>
            <person name="Kim S.B."/>
        </authorList>
    </citation>
    <scope>NUCLEOTIDE SEQUENCE [LARGE SCALE GENOMIC DNA]</scope>
    <source>
        <strain evidence="3 4">4-36</strain>
    </source>
</reference>
<dbReference type="InterPro" id="IPR006119">
    <property type="entry name" value="Resolv_N"/>
</dbReference>
<dbReference type="AlphaFoldDB" id="A0A9Y2JPP6"/>
<dbReference type="InterPro" id="IPR011109">
    <property type="entry name" value="DNA_bind_recombinase_dom"/>
</dbReference>
<dbReference type="Gene3D" id="3.90.1750.20">
    <property type="entry name" value="Putative Large Serine Recombinase, Chain B, Domain 2"/>
    <property type="match status" value="1"/>
</dbReference>
<dbReference type="InterPro" id="IPR036162">
    <property type="entry name" value="Resolvase-like_N_sf"/>
</dbReference>
<organism evidence="3 4">
    <name type="scientific">Amycolatopsis mongoliensis</name>
    <dbReference type="NCBI Taxonomy" id="715475"/>
    <lineage>
        <taxon>Bacteria</taxon>
        <taxon>Bacillati</taxon>
        <taxon>Actinomycetota</taxon>
        <taxon>Actinomycetes</taxon>
        <taxon>Pseudonocardiales</taxon>
        <taxon>Pseudonocardiaceae</taxon>
        <taxon>Amycolatopsis</taxon>
    </lineage>
</organism>
<dbReference type="InterPro" id="IPR038109">
    <property type="entry name" value="DNA_bind_recomb_sf"/>
</dbReference>
<dbReference type="Gene3D" id="3.40.50.1390">
    <property type="entry name" value="Resolvase, N-terminal catalytic domain"/>
    <property type="match status" value="1"/>
</dbReference>
<sequence length="492" mass="54499">MTHRDCADRMNRSERAVMTQRPRHPSNVIPPHPPLPQVAAPPAGAADLLAQWMNGKKLATTTSTRPDHGSGLRFAFYGRTSTTRHQDRVSSQGWQRDMADELVAGHGQVAAAYFDAGTSRRVPWRQRPQAAQLMAAASGPESVIDAIVVGEYERAFTGTQFATLYAWCTRHGIQLWLPETGGPVDLANRDHRALLSLLATQSQREVLRARHRVLAAMHNQATQQGRYLGGRPPYGYQLVDAGPHPNPADARWGRRLQRLAPDPRTAPHVTWMFRQRLAGHSVASIARHLNERGIPCPSSADPDRNRHRTRSAWTLRTVAVILANPRYTGRQTWNRRATDTEGPASTPALSAKAAHPALITEQDFVTAQQVRAARPADDGQTRRFALAGLIHCGVCNRRLDSHWNHGRPTYRCRHGHTSTQRAGQPRPKTLYIREDHLVDEIHVRLGVQDGDGHATLESARTRGSRVATALRGSGQFIVCGSAGWRLQNIDSS</sequence>
<dbReference type="Proteomes" id="UP001239397">
    <property type="component" value="Chromosome"/>
</dbReference>
<evidence type="ECO:0000313" key="4">
    <source>
        <dbReference type="Proteomes" id="UP001239397"/>
    </source>
</evidence>
<dbReference type="InterPro" id="IPR025827">
    <property type="entry name" value="Zn_ribbon_recom_dom"/>
</dbReference>
<protein>
    <submittedName>
        <fullName evidence="3">Recombinase family protein</fullName>
    </submittedName>
</protein>
<proteinExistence type="predicted"/>
<accession>A0A9Y2JPP6</accession>
<dbReference type="SMART" id="SM00857">
    <property type="entry name" value="Resolvase"/>
    <property type="match status" value="1"/>
</dbReference>
<feature type="compositionally biased region" description="Basic and acidic residues" evidence="1">
    <location>
        <begin position="1"/>
        <end position="15"/>
    </location>
</feature>
<dbReference type="PANTHER" id="PTHR30461:SF23">
    <property type="entry name" value="DNA RECOMBINASE-RELATED"/>
    <property type="match status" value="1"/>
</dbReference>
<keyword evidence="4" id="KW-1185">Reference proteome</keyword>
<dbReference type="Pfam" id="PF00239">
    <property type="entry name" value="Resolvase"/>
    <property type="match status" value="1"/>
</dbReference>